<evidence type="ECO:0000313" key="3">
    <source>
        <dbReference type="EMBL" id="KAJ5741083.1"/>
    </source>
</evidence>
<name>A0AAD6HXB0_9EURO</name>
<organism evidence="3 4">
    <name type="scientific">Penicillium malachiteum</name>
    <dbReference type="NCBI Taxonomy" id="1324776"/>
    <lineage>
        <taxon>Eukaryota</taxon>
        <taxon>Fungi</taxon>
        <taxon>Dikarya</taxon>
        <taxon>Ascomycota</taxon>
        <taxon>Pezizomycotina</taxon>
        <taxon>Eurotiomycetes</taxon>
        <taxon>Eurotiomycetidae</taxon>
        <taxon>Eurotiales</taxon>
        <taxon>Aspergillaceae</taxon>
        <taxon>Penicillium</taxon>
    </lineage>
</organism>
<keyword evidence="1" id="KW-0175">Coiled coil</keyword>
<dbReference type="Proteomes" id="UP001215712">
    <property type="component" value="Unassembled WGS sequence"/>
</dbReference>
<comment type="caution">
    <text evidence="3">The sequence shown here is derived from an EMBL/GenBank/DDBJ whole genome shotgun (WGS) entry which is preliminary data.</text>
</comment>
<evidence type="ECO:0000313" key="4">
    <source>
        <dbReference type="Proteomes" id="UP001215712"/>
    </source>
</evidence>
<evidence type="ECO:0000256" key="1">
    <source>
        <dbReference type="SAM" id="Coils"/>
    </source>
</evidence>
<feature type="region of interest" description="Disordered" evidence="2">
    <location>
        <begin position="1"/>
        <end position="45"/>
    </location>
</feature>
<sequence>MSEHSAIVIPDDGEEMSRSIFDLPCPGQPYSDNALHAESQSASQSLKRKKCSLDEEFTKLRKRIDRCFEYKLEDVRKDMQQEIDSLRREIHCERQHHQKTQLELSRQTVG</sequence>
<evidence type="ECO:0000256" key="2">
    <source>
        <dbReference type="SAM" id="MobiDB-lite"/>
    </source>
</evidence>
<accession>A0AAD6HXB0</accession>
<dbReference type="AlphaFoldDB" id="A0AAD6HXB0"/>
<proteinExistence type="predicted"/>
<keyword evidence="4" id="KW-1185">Reference proteome</keyword>
<gene>
    <name evidence="3" type="ORF">N7493_000955</name>
</gene>
<reference evidence="3" key="2">
    <citation type="submission" date="2023-01" db="EMBL/GenBank/DDBJ databases">
        <authorList>
            <person name="Petersen C."/>
        </authorList>
    </citation>
    <scope>NUCLEOTIDE SEQUENCE</scope>
    <source>
        <strain evidence="3">IBT 17514</strain>
    </source>
</reference>
<dbReference type="EMBL" id="JAQJAN010000001">
    <property type="protein sequence ID" value="KAJ5741083.1"/>
    <property type="molecule type" value="Genomic_DNA"/>
</dbReference>
<feature type="coiled-coil region" evidence="1">
    <location>
        <begin position="69"/>
        <end position="96"/>
    </location>
</feature>
<protein>
    <submittedName>
        <fullName evidence="3">Uncharacterized protein</fullName>
    </submittedName>
</protein>
<reference evidence="3" key="1">
    <citation type="journal article" date="2023" name="IMA Fungus">
        <title>Comparative genomic study of the Penicillium genus elucidates a diverse pangenome and 15 lateral gene transfer events.</title>
        <authorList>
            <person name="Petersen C."/>
            <person name="Sorensen T."/>
            <person name="Nielsen M.R."/>
            <person name="Sondergaard T.E."/>
            <person name="Sorensen J.L."/>
            <person name="Fitzpatrick D.A."/>
            <person name="Frisvad J.C."/>
            <person name="Nielsen K.L."/>
        </authorList>
    </citation>
    <scope>NUCLEOTIDE SEQUENCE</scope>
    <source>
        <strain evidence="3">IBT 17514</strain>
    </source>
</reference>